<evidence type="ECO:0000256" key="1">
    <source>
        <dbReference type="PROSITE-ProRule" id="PRU00023"/>
    </source>
</evidence>
<feature type="repeat" description="ANK" evidence="1">
    <location>
        <begin position="42"/>
        <end position="74"/>
    </location>
</feature>
<dbReference type="EMBL" id="CAJOBC010050986">
    <property type="protein sequence ID" value="CAF4177730.1"/>
    <property type="molecule type" value="Genomic_DNA"/>
</dbReference>
<dbReference type="Proteomes" id="UP000681722">
    <property type="component" value="Unassembled WGS sequence"/>
</dbReference>
<dbReference type="PROSITE" id="PS50088">
    <property type="entry name" value="ANK_REPEAT"/>
    <property type="match status" value="1"/>
</dbReference>
<dbReference type="OrthoDB" id="194358at2759"/>
<dbReference type="InterPro" id="IPR002110">
    <property type="entry name" value="Ankyrin_rpt"/>
</dbReference>
<reference evidence="2" key="1">
    <citation type="submission" date="2021-02" db="EMBL/GenBank/DDBJ databases">
        <authorList>
            <person name="Nowell W R."/>
        </authorList>
    </citation>
    <scope>NUCLEOTIDE SEQUENCE</scope>
</reference>
<organism evidence="2 4">
    <name type="scientific">Didymodactylos carnosus</name>
    <dbReference type="NCBI Taxonomy" id="1234261"/>
    <lineage>
        <taxon>Eukaryota</taxon>
        <taxon>Metazoa</taxon>
        <taxon>Spiralia</taxon>
        <taxon>Gnathifera</taxon>
        <taxon>Rotifera</taxon>
        <taxon>Eurotatoria</taxon>
        <taxon>Bdelloidea</taxon>
        <taxon>Philodinida</taxon>
        <taxon>Philodinidae</taxon>
        <taxon>Didymodactylos</taxon>
    </lineage>
</organism>
<proteinExistence type="predicted"/>
<sequence length="193" mass="21900">MSREQEKRLSEFYLACRYENLDKVKELLPQLSLFQLNRFEPNGSTALHAAAFFDHANIVQTLMVHGGVLTILQNNHNLTPAEEANDEIRQLLLSPDVVQLRSQFTDTTVTTTTLFSPVMGINSTTSGSSTAITSEMASERPDWIDAYDNAHRIALENHEYMQKWLTKIPLINILKTIKNDYVDKMNTILTADN</sequence>
<dbReference type="Proteomes" id="UP000663829">
    <property type="component" value="Unassembled WGS sequence"/>
</dbReference>
<keyword evidence="4" id="KW-1185">Reference proteome</keyword>
<evidence type="ECO:0000313" key="3">
    <source>
        <dbReference type="EMBL" id="CAF4177730.1"/>
    </source>
</evidence>
<dbReference type="AlphaFoldDB" id="A0A815FLJ1"/>
<dbReference type="InterPro" id="IPR036770">
    <property type="entry name" value="Ankyrin_rpt-contain_sf"/>
</dbReference>
<comment type="caution">
    <text evidence="2">The sequence shown here is derived from an EMBL/GenBank/DDBJ whole genome shotgun (WGS) entry which is preliminary data.</text>
</comment>
<dbReference type="Gene3D" id="1.25.40.20">
    <property type="entry name" value="Ankyrin repeat-containing domain"/>
    <property type="match status" value="1"/>
</dbReference>
<name>A0A815FLJ1_9BILA</name>
<evidence type="ECO:0000313" key="2">
    <source>
        <dbReference type="EMBL" id="CAF1327059.1"/>
    </source>
</evidence>
<accession>A0A815FLJ1</accession>
<dbReference type="Pfam" id="PF12796">
    <property type="entry name" value="Ank_2"/>
    <property type="match status" value="1"/>
</dbReference>
<gene>
    <name evidence="2" type="ORF">GPM918_LOCUS29758</name>
    <name evidence="3" type="ORF">SRO942_LOCUS30354</name>
</gene>
<dbReference type="PROSITE" id="PS50297">
    <property type="entry name" value="ANK_REP_REGION"/>
    <property type="match status" value="1"/>
</dbReference>
<dbReference type="EMBL" id="CAJNOQ010013703">
    <property type="protein sequence ID" value="CAF1327059.1"/>
    <property type="molecule type" value="Genomic_DNA"/>
</dbReference>
<keyword evidence="1" id="KW-0040">ANK repeat</keyword>
<dbReference type="SUPFAM" id="SSF48403">
    <property type="entry name" value="Ankyrin repeat"/>
    <property type="match status" value="1"/>
</dbReference>
<protein>
    <submittedName>
        <fullName evidence="2">Uncharacterized protein</fullName>
    </submittedName>
</protein>
<dbReference type="SMART" id="SM00248">
    <property type="entry name" value="ANK"/>
    <property type="match status" value="2"/>
</dbReference>
<evidence type="ECO:0000313" key="4">
    <source>
        <dbReference type="Proteomes" id="UP000663829"/>
    </source>
</evidence>